<name>A0ABZ0Q1R5_9LACO</name>
<keyword evidence="1" id="KW-1133">Transmembrane helix</keyword>
<dbReference type="EMBL" id="CP104778">
    <property type="protein sequence ID" value="WPC20851.1"/>
    <property type="molecule type" value="Genomic_DNA"/>
</dbReference>
<keyword evidence="3" id="KW-1185">Reference proteome</keyword>
<sequence>MYKYIKRNRFLFWRGVESLSLGSFFLSNAFVFARPDFINSIASHLDDPPFATLLILVGSFTVFVAMFNERQFFSICLALNEGIWVIYFIAFAIQDFEARGHMFTSIGTVLSFMVAIQIMAEAFWGGDR</sequence>
<evidence type="ECO:0000313" key="2">
    <source>
        <dbReference type="EMBL" id="WPC20851.1"/>
    </source>
</evidence>
<dbReference type="RefSeq" id="WP_323708939.1">
    <property type="nucleotide sequence ID" value="NZ_CP104778.1"/>
</dbReference>
<proteinExistence type="predicted"/>
<reference evidence="3" key="1">
    <citation type="submission" date="2024-06" db="EMBL/GenBank/DDBJ databases">
        <authorList>
            <person name="Chang H.C."/>
            <person name="Mun S.Y."/>
        </authorList>
    </citation>
    <scope>NUCLEOTIDE SEQUENCE [LARGE SCALE GENOMIC DNA]</scope>
    <source>
        <strain evidence="3">KT1</strain>
    </source>
</reference>
<protein>
    <recommendedName>
        <fullName evidence="4">Integral membrane protein</fullName>
    </recommendedName>
</protein>
<evidence type="ECO:0000256" key="1">
    <source>
        <dbReference type="SAM" id="Phobius"/>
    </source>
</evidence>
<feature type="transmembrane region" description="Helical" evidence="1">
    <location>
        <begin position="12"/>
        <end position="30"/>
    </location>
</feature>
<evidence type="ECO:0008006" key="4">
    <source>
        <dbReference type="Google" id="ProtNLM"/>
    </source>
</evidence>
<keyword evidence="1" id="KW-0812">Transmembrane</keyword>
<gene>
    <name evidence="2" type="ORF">N6G96_05950</name>
</gene>
<accession>A0ABZ0Q1R5</accession>
<dbReference type="Proteomes" id="UP001302696">
    <property type="component" value="Chromosome"/>
</dbReference>
<evidence type="ECO:0000313" key="3">
    <source>
        <dbReference type="Proteomes" id="UP001302696"/>
    </source>
</evidence>
<feature type="transmembrane region" description="Helical" evidence="1">
    <location>
        <begin position="72"/>
        <end position="93"/>
    </location>
</feature>
<feature type="transmembrane region" description="Helical" evidence="1">
    <location>
        <begin position="105"/>
        <end position="124"/>
    </location>
</feature>
<keyword evidence="1" id="KW-0472">Membrane</keyword>
<feature type="transmembrane region" description="Helical" evidence="1">
    <location>
        <begin position="50"/>
        <end position="67"/>
    </location>
</feature>
<organism evidence="2 3">
    <name type="scientific">Pediococcus inopinatus</name>
    <dbReference type="NCBI Taxonomy" id="114090"/>
    <lineage>
        <taxon>Bacteria</taxon>
        <taxon>Bacillati</taxon>
        <taxon>Bacillota</taxon>
        <taxon>Bacilli</taxon>
        <taxon>Lactobacillales</taxon>
        <taxon>Lactobacillaceae</taxon>
        <taxon>Pediococcus</taxon>
    </lineage>
</organism>